<feature type="binding site" description="axial binding residue" evidence="13">
    <location>
        <position position="447"/>
    </location>
    <ligand>
        <name>heme</name>
        <dbReference type="ChEBI" id="CHEBI:30413"/>
    </ligand>
    <ligandPart>
        <name>Fe</name>
        <dbReference type="ChEBI" id="CHEBI:18248"/>
    </ligandPart>
</feature>
<dbReference type="PRINTS" id="PR00385">
    <property type="entry name" value="P450"/>
</dbReference>
<evidence type="ECO:0000256" key="14">
    <source>
        <dbReference type="RuleBase" id="RU000461"/>
    </source>
</evidence>
<evidence type="ECO:0000256" key="7">
    <source>
        <dbReference type="ARBA" id="ARBA00022824"/>
    </source>
</evidence>
<organism evidence="16">
    <name type="scientific">Diabrotica virgifera virgifera</name>
    <name type="common">western corn rootworm</name>
    <dbReference type="NCBI Taxonomy" id="50390"/>
    <lineage>
        <taxon>Eukaryota</taxon>
        <taxon>Metazoa</taxon>
        <taxon>Ecdysozoa</taxon>
        <taxon>Arthropoda</taxon>
        <taxon>Hexapoda</taxon>
        <taxon>Insecta</taxon>
        <taxon>Pterygota</taxon>
        <taxon>Neoptera</taxon>
        <taxon>Endopterygota</taxon>
        <taxon>Coleoptera</taxon>
        <taxon>Polyphaga</taxon>
        <taxon>Cucujiformia</taxon>
        <taxon>Chrysomeloidea</taxon>
        <taxon>Chrysomelidae</taxon>
        <taxon>Galerucinae</taxon>
        <taxon>Diabroticina</taxon>
        <taxon>Diabroticites</taxon>
        <taxon>Diabrotica</taxon>
    </lineage>
</organism>
<gene>
    <name evidence="16" type="primary">LOC114324880</name>
</gene>
<dbReference type="Pfam" id="PF00067">
    <property type="entry name" value="p450"/>
    <property type="match status" value="1"/>
</dbReference>
<dbReference type="RefSeq" id="XP_028128577.1">
    <property type="nucleotide sequence ID" value="XM_028272776.1"/>
</dbReference>
<keyword evidence="11 14" id="KW-0503">Monooxygenase</keyword>
<dbReference type="Gene3D" id="1.10.630.10">
    <property type="entry name" value="Cytochrome P450"/>
    <property type="match status" value="1"/>
</dbReference>
<reference evidence="16" key="1">
    <citation type="submission" date="2025-08" db="UniProtKB">
        <authorList>
            <consortium name="RefSeq"/>
        </authorList>
    </citation>
    <scope>IDENTIFICATION</scope>
    <source>
        <tissue evidence="16">Whole insect</tissue>
    </source>
</reference>
<dbReference type="PROSITE" id="PS00086">
    <property type="entry name" value="CYTOCHROME_P450"/>
    <property type="match status" value="1"/>
</dbReference>
<keyword evidence="6 13" id="KW-0479">Metal-binding</keyword>
<protein>
    <submittedName>
        <fullName evidence="16">Probable cytochrome P450 6a13</fullName>
    </submittedName>
</protein>
<keyword evidence="8" id="KW-0492">Microsome</keyword>
<evidence type="ECO:0000256" key="9">
    <source>
        <dbReference type="ARBA" id="ARBA00023002"/>
    </source>
</evidence>
<dbReference type="GO" id="GO:0005506">
    <property type="term" value="F:iron ion binding"/>
    <property type="evidence" value="ECO:0007669"/>
    <property type="project" value="InterPro"/>
</dbReference>
<evidence type="ECO:0000256" key="8">
    <source>
        <dbReference type="ARBA" id="ARBA00022848"/>
    </source>
</evidence>
<evidence type="ECO:0000256" key="10">
    <source>
        <dbReference type="ARBA" id="ARBA00023004"/>
    </source>
</evidence>
<dbReference type="GO" id="GO:0004497">
    <property type="term" value="F:monooxygenase activity"/>
    <property type="evidence" value="ECO:0007669"/>
    <property type="project" value="UniProtKB-KW"/>
</dbReference>
<dbReference type="SUPFAM" id="SSF48264">
    <property type="entry name" value="Cytochrome P450"/>
    <property type="match status" value="1"/>
</dbReference>
<comment type="similarity">
    <text evidence="4 14">Belongs to the cytochrome P450 family.</text>
</comment>
<evidence type="ECO:0000256" key="4">
    <source>
        <dbReference type="ARBA" id="ARBA00010617"/>
    </source>
</evidence>
<evidence type="ECO:0000256" key="5">
    <source>
        <dbReference type="ARBA" id="ARBA00022617"/>
    </source>
</evidence>
<dbReference type="CDD" id="cd11056">
    <property type="entry name" value="CYP6-like"/>
    <property type="match status" value="1"/>
</dbReference>
<dbReference type="GO" id="GO:0020037">
    <property type="term" value="F:heme binding"/>
    <property type="evidence" value="ECO:0007669"/>
    <property type="project" value="InterPro"/>
</dbReference>
<feature type="transmembrane region" description="Helical" evidence="15">
    <location>
        <begin position="6"/>
        <end position="21"/>
    </location>
</feature>
<dbReference type="InParanoid" id="A0A6P7F136"/>
<keyword evidence="15" id="KW-1133">Transmembrane helix</keyword>
<keyword evidence="7" id="KW-0256">Endoplasmic reticulum</keyword>
<name>A0A6P7F136_DIAVI</name>
<dbReference type="GO" id="GO:0005789">
    <property type="term" value="C:endoplasmic reticulum membrane"/>
    <property type="evidence" value="ECO:0007669"/>
    <property type="project" value="UniProtKB-SubCell"/>
</dbReference>
<dbReference type="GO" id="GO:0016705">
    <property type="term" value="F:oxidoreductase activity, acting on paired donors, with incorporation or reduction of molecular oxygen"/>
    <property type="evidence" value="ECO:0007669"/>
    <property type="project" value="InterPro"/>
</dbReference>
<sequence length="503" mass="58697">MAVNIFVPLVIILATCVYLYSKKKFLYWKDRNVYHMEPTFFYGNIKTVIKDHAHLTTVVQRLYDEAKTLKKRYCGFYTFFQPHFVPVDIELVKGILQNDFDNFLNRGRYFNEKADPLSGHLFNLEDEKWKKLRIKLTPIFTSAKMKVMFQTLLDSTERFQKLLERLANSEQPVDLKNAFACFTTDVIGSIAFGLECSSMENPDSEFRKYGDEAFRKSLRQRIGIVLTSVFPWWLVRLTGYKTFSKDMDNFFTNLVTEVIEEREKQKIERKDYLQLLINLNKSVKDKGNMQALTMEEIAAQCFGFFIAGFETSSMTMNFAVLELSQNIDVQEKLREEIVAVLSKHNNQITFDTLNEMVYLDKVMQETLRKHPPLGILVRICNRDYKLSNDDLILKKGTMVSIPIQAIQRDPDYYPDPEKFDPERFNKENINQRPAFSYLPFGEGPRICIGMRLGKLQSKIGLITLLKNYRITFNEKTKLPLTLAFATISMPKDGIWVNLDPIRN</sequence>
<evidence type="ECO:0000256" key="6">
    <source>
        <dbReference type="ARBA" id="ARBA00022723"/>
    </source>
</evidence>
<comment type="subcellular location">
    <subcellularLocation>
        <location evidence="3">Endoplasmic reticulum membrane</location>
        <topology evidence="3">Peripheral membrane protein</topology>
    </subcellularLocation>
    <subcellularLocation>
        <location evidence="2">Microsome membrane</location>
        <topology evidence="2">Peripheral membrane protein</topology>
    </subcellularLocation>
</comment>
<dbReference type="AlphaFoldDB" id="A0A6P7F136"/>
<evidence type="ECO:0000313" key="16">
    <source>
        <dbReference type="RefSeq" id="XP_028128577.1"/>
    </source>
</evidence>
<dbReference type="InterPro" id="IPR002401">
    <property type="entry name" value="Cyt_P450_E_grp-I"/>
</dbReference>
<keyword evidence="10 13" id="KW-0408">Iron</keyword>
<evidence type="ECO:0000256" key="15">
    <source>
        <dbReference type="SAM" id="Phobius"/>
    </source>
</evidence>
<keyword evidence="15" id="KW-0812">Transmembrane</keyword>
<dbReference type="FunCoup" id="A0A6P7F136">
    <property type="interactions" value="303"/>
</dbReference>
<evidence type="ECO:0000256" key="1">
    <source>
        <dbReference type="ARBA" id="ARBA00001971"/>
    </source>
</evidence>
<accession>A0A6P7F136</accession>
<evidence type="ECO:0000256" key="12">
    <source>
        <dbReference type="ARBA" id="ARBA00023136"/>
    </source>
</evidence>
<proteinExistence type="inferred from homology"/>
<dbReference type="InterPro" id="IPR017972">
    <property type="entry name" value="Cyt_P450_CS"/>
</dbReference>
<dbReference type="InterPro" id="IPR036396">
    <property type="entry name" value="Cyt_P450_sf"/>
</dbReference>
<dbReference type="FunFam" id="1.10.630.10:FF:000042">
    <property type="entry name" value="Cytochrome P450"/>
    <property type="match status" value="1"/>
</dbReference>
<dbReference type="PANTHER" id="PTHR24292">
    <property type="entry name" value="CYTOCHROME P450"/>
    <property type="match status" value="1"/>
</dbReference>
<dbReference type="InterPro" id="IPR050476">
    <property type="entry name" value="Insect_CytP450_Detox"/>
</dbReference>
<comment type="cofactor">
    <cofactor evidence="1 13">
        <name>heme</name>
        <dbReference type="ChEBI" id="CHEBI:30413"/>
    </cofactor>
</comment>
<evidence type="ECO:0000256" key="3">
    <source>
        <dbReference type="ARBA" id="ARBA00004406"/>
    </source>
</evidence>
<keyword evidence="12 15" id="KW-0472">Membrane</keyword>
<evidence type="ECO:0000256" key="2">
    <source>
        <dbReference type="ARBA" id="ARBA00004174"/>
    </source>
</evidence>
<dbReference type="PRINTS" id="PR00463">
    <property type="entry name" value="EP450I"/>
</dbReference>
<evidence type="ECO:0000256" key="11">
    <source>
        <dbReference type="ARBA" id="ARBA00023033"/>
    </source>
</evidence>
<keyword evidence="9 14" id="KW-0560">Oxidoreductase</keyword>
<dbReference type="InterPro" id="IPR001128">
    <property type="entry name" value="Cyt_P450"/>
</dbReference>
<keyword evidence="5 13" id="KW-0349">Heme</keyword>
<dbReference type="PANTHER" id="PTHR24292:SF100">
    <property type="entry name" value="CYTOCHROME P450 6A16, ISOFORM B-RELATED"/>
    <property type="match status" value="1"/>
</dbReference>
<evidence type="ECO:0000256" key="13">
    <source>
        <dbReference type="PIRSR" id="PIRSR602401-1"/>
    </source>
</evidence>